<dbReference type="Pfam" id="PF02838">
    <property type="entry name" value="Glyco_hydro_20b"/>
    <property type="match status" value="1"/>
</dbReference>
<dbReference type="KEGG" id="abac:LuPra_05016"/>
<dbReference type="Gene3D" id="3.30.379.10">
    <property type="entry name" value="Chitobiase/beta-hexosaminidase domain 2-like"/>
    <property type="match status" value="1"/>
</dbReference>
<dbReference type="PATRIC" id="fig|1813736.3.peg.5273"/>
<keyword evidence="1" id="KW-0378">Hydrolase</keyword>
<sequence precursor="true">MLAPVCSRLVLVVCLGGFSAAAFAQAPTSQPLDLTASTIVVAADATPRERVAATMLLEEVQRRSHARWTVSDRSAGGAAIHVGRLASLRKGPLASRLTGADPGPEGYRITSAPGSVVVAGADERGVLFGVGRLLRTMEIGRDRVILPATLDVTETPVVALRGHQLGYRPKTNSYDAWDAPQWEQYIRDLAVFGTNAIELIPPRSDDAADSPHFPRPQMEMMVEMSRIADKYGLDVWVWYPALDEDYTTEASIVKAVAEWEGVLKQLPRVDAIFVPGGDPGHTEPSAMFGLLDRQTANIRKFHPKMQMWMSPQGFTAQWMETFYGLMAKQPAWLTGIVIGPQNRDSLATVRKRIPPQYKLRRYPDITHTIRAEYPVPLWDVAYVRTLDREPINPRPLDQAAVFQRWLAVSPDFLTYSEGCNDDLNKFVWSGLGWNPKGDVRETVRQYARYFVGPTYAEPLSDAIFGLEENWRGPLAGNVGVERTLAKFQAMERTAAPRDLLNWRFQQSLYRAYYDAYVRRRLVQEQAAEVQATSVLTNAAGLGSMAAMAEAERLLAPGTPVAADLRTRVFQLAEALYQSPVHMQLSVPLYRAIAVGRGANLDLIDEPLNDRIWMSEQFAAIRAMSSERERLAALKRLTSWTDPGPGGFYDDLGVADAQPHLVAPPAFREDPGPYHSGLTGFGSLPNWRLSWMSHAEAFYDGALQMKYTGLDPAARYKVRVVYAGDIDSQSVRVRLTADESLEVHGPIAKPSPDAPVEYPIPAAATADGALTLTWRVDEGLGGAGRGNQVAEVWLIKDTTTK</sequence>
<evidence type="ECO:0000256" key="3">
    <source>
        <dbReference type="SAM" id="SignalP"/>
    </source>
</evidence>
<dbReference type="AlphaFoldDB" id="A0A143PV96"/>
<dbReference type="Proteomes" id="UP000076079">
    <property type="component" value="Chromosome"/>
</dbReference>
<keyword evidence="2" id="KW-0326">Glycosidase</keyword>
<evidence type="ECO:0000256" key="2">
    <source>
        <dbReference type="ARBA" id="ARBA00023295"/>
    </source>
</evidence>
<accession>A0A143PV96</accession>
<dbReference type="EMBL" id="CP015136">
    <property type="protein sequence ID" value="AMY11754.1"/>
    <property type="molecule type" value="Genomic_DNA"/>
</dbReference>
<dbReference type="OrthoDB" id="7167803at2"/>
<reference evidence="5 6" key="1">
    <citation type="journal article" date="2016" name="Genome Announc.">
        <title>First Complete Genome Sequence of a Subdivision 6 Acidobacterium Strain.</title>
        <authorList>
            <person name="Huang S."/>
            <person name="Vieira S."/>
            <person name="Bunk B."/>
            <person name="Riedel T."/>
            <person name="Sproer C."/>
            <person name="Overmann J."/>
        </authorList>
    </citation>
    <scope>NUCLEOTIDE SEQUENCE [LARGE SCALE GENOMIC DNA]</scope>
    <source>
        <strain evidence="6">DSM 100886 HEG_-6_39</strain>
    </source>
</reference>
<dbReference type="SUPFAM" id="SSF55545">
    <property type="entry name" value="beta-N-acetylhexosaminidase-like domain"/>
    <property type="match status" value="1"/>
</dbReference>
<feature type="chain" id="PRO_5007512033" description="Beta-hexosaminidase bacterial type N-terminal domain-containing protein" evidence="3">
    <location>
        <begin position="25"/>
        <end position="800"/>
    </location>
</feature>
<feature type="signal peptide" evidence="3">
    <location>
        <begin position="1"/>
        <end position="24"/>
    </location>
</feature>
<reference evidence="6" key="2">
    <citation type="submission" date="2016-04" db="EMBL/GenBank/DDBJ databases">
        <title>First Complete Genome Sequence of a Subdivision 6 Acidobacterium.</title>
        <authorList>
            <person name="Huang S."/>
            <person name="Vieira S."/>
            <person name="Bunk B."/>
            <person name="Riedel T."/>
            <person name="Sproeer C."/>
            <person name="Overmann J."/>
        </authorList>
    </citation>
    <scope>NUCLEOTIDE SEQUENCE [LARGE SCALE GENOMIC DNA]</scope>
    <source>
        <strain evidence="6">DSM 100886 HEG_-6_39</strain>
    </source>
</reference>
<feature type="domain" description="Beta-hexosaminidase bacterial type N-terminal" evidence="4">
    <location>
        <begin position="30"/>
        <end position="135"/>
    </location>
</feature>
<dbReference type="GO" id="GO:0016798">
    <property type="term" value="F:hydrolase activity, acting on glycosyl bonds"/>
    <property type="evidence" value="ECO:0007669"/>
    <property type="project" value="UniProtKB-KW"/>
</dbReference>
<evidence type="ECO:0000256" key="1">
    <source>
        <dbReference type="ARBA" id="ARBA00022801"/>
    </source>
</evidence>
<gene>
    <name evidence="5" type="ORF">LuPra_05016</name>
</gene>
<dbReference type="GO" id="GO:0005975">
    <property type="term" value="P:carbohydrate metabolic process"/>
    <property type="evidence" value="ECO:0007669"/>
    <property type="project" value="UniProtKB-ARBA"/>
</dbReference>
<evidence type="ECO:0000313" key="6">
    <source>
        <dbReference type="Proteomes" id="UP000076079"/>
    </source>
</evidence>
<evidence type="ECO:0000313" key="5">
    <source>
        <dbReference type="EMBL" id="AMY11754.1"/>
    </source>
</evidence>
<keyword evidence="3" id="KW-0732">Signal</keyword>
<evidence type="ECO:0000259" key="4">
    <source>
        <dbReference type="Pfam" id="PF02838"/>
    </source>
</evidence>
<dbReference type="InterPro" id="IPR029018">
    <property type="entry name" value="Hex-like_dom2"/>
</dbReference>
<protein>
    <recommendedName>
        <fullName evidence="4">Beta-hexosaminidase bacterial type N-terminal domain-containing protein</fullName>
    </recommendedName>
</protein>
<name>A0A143PV96_LUTPR</name>
<keyword evidence="6" id="KW-1185">Reference proteome</keyword>
<dbReference type="RefSeq" id="WP_110173275.1">
    <property type="nucleotide sequence ID" value="NZ_CP015136.1"/>
</dbReference>
<dbReference type="InterPro" id="IPR015882">
    <property type="entry name" value="HEX_bac_N"/>
</dbReference>
<dbReference type="STRING" id="1855912.LuPra_05016"/>
<organism evidence="5 6">
    <name type="scientific">Luteitalea pratensis</name>
    <dbReference type="NCBI Taxonomy" id="1855912"/>
    <lineage>
        <taxon>Bacteria</taxon>
        <taxon>Pseudomonadati</taxon>
        <taxon>Acidobacteriota</taxon>
        <taxon>Vicinamibacteria</taxon>
        <taxon>Vicinamibacterales</taxon>
        <taxon>Vicinamibacteraceae</taxon>
        <taxon>Luteitalea</taxon>
    </lineage>
</organism>
<proteinExistence type="predicted"/>